<dbReference type="Pfam" id="PF25066">
    <property type="entry name" value="TPR_VPS8_2"/>
    <property type="match status" value="1"/>
</dbReference>
<dbReference type="Proteomes" id="UP000285326">
    <property type="component" value="Unassembled WGS sequence"/>
</dbReference>
<reference evidence="5 6" key="1">
    <citation type="journal article" date="2018" name="BMC Genomics">
        <title>Comparative genome analyses reveal sequence features reflecting distinct modes of host-adaptation between dicot and monocot powdery mildew.</title>
        <authorList>
            <person name="Wu Y."/>
            <person name="Ma X."/>
            <person name="Pan Z."/>
            <person name="Kale S.D."/>
            <person name="Song Y."/>
            <person name="King H."/>
            <person name="Zhang Q."/>
            <person name="Presley C."/>
            <person name="Deng X."/>
            <person name="Wei C.I."/>
            <person name="Xiao S."/>
        </authorList>
    </citation>
    <scope>NUCLEOTIDE SEQUENCE [LARGE SCALE GENOMIC DNA]</scope>
    <source>
        <strain evidence="5">UMSG1</strain>
    </source>
</reference>
<dbReference type="SUPFAM" id="SSF50978">
    <property type="entry name" value="WD40 repeat-like"/>
    <property type="match status" value="1"/>
</dbReference>
<evidence type="ECO:0000313" key="6">
    <source>
        <dbReference type="Proteomes" id="UP000285326"/>
    </source>
</evidence>
<dbReference type="Pfam" id="PF23410">
    <property type="entry name" value="Beta-prop_VPS8"/>
    <property type="match status" value="1"/>
</dbReference>
<sequence length="1641" mass="186168">MSSSFSINKNDDGMEVTQSFSPSEGVRPADNITDDETSFNIADGLIDGSTFQEKDNENITSQLKKNGFGRYYTRKESDTLSQDNALLDAIPQRTLSPVDSFQSIPGDSPSVRGSVISSPDRSLNRPSSTPRFSNASPTPSFFRPFDRRFQSRLSSPSFSNIRDSYSTYFKNNSRGTSFSSKTSPDIAVYEHDSSSSPWEVLRWTKLLKINQQAFSEAGKRNFGVPTCISISSSVIIGTSKGIILIFDFYQNLKSIVGPGTKAVEAGPLTSIAVSADHLVIAGGHANGSIFTWEISRAASPFLQISSLEPHQLVNRKLDGHMPNVSIQHLGFLGSRHTALVSADDHGMAFSHLASRGLGTIGRTVKSSRIIGRYPDDGSASGRKSRNPSAILAFSPLPLGMVESASDTMGLTAILTPYLLVVVSTTPVAQTQHKIGKPKGSNTQIPLSGCLAWFPAVKLKVLDPKTGRDSSNVKLVYCWSNILTVMEVEESISLDGPTSLFFESRRHWKAEEAIVAVQWVNRSVIIVLTITQRLIVLEDDSMRVTHIFDLINKHIYHQDIFSKQLKIHIEQLNNNNPSIPTLIADAYHMSFKAYKSRIFLLGFNYISVGTFPNWADHLVATIKRDDHIGAIRLATSYYVGNIESLIIGLPEDRNSRHNLIRDKLIELMRTSLRHILGEDRRKRQTENDEQEKKLAEACIEACLLMEERDFLFEELYEWYDNGDLRHIFFKTLEPHILENRITVIPPAVVKYLVTDFMEQGLASRLEDIICHIEPSSLDIDQVTILCRQYRLYDALIYLWNRALHDYITPLIEILSTLISSVQNQNHSVDRKIDENYFYDFNSLKIFPYMSYILTGRTYPTGEIMDDQEALNAKADLYWFLFSGKTVHWPKASGNLFITQPDQDHEPNFPYLRMILKFDAPSFLSVMNEAFEDSFLNDSPEQSVISDVTRGSFPEERSFGISVTRQYIITLLLEVMNPSEFSIEQMIYLDMFIARNLPKFPQYILLSNSVLQKVLMGLCHHPSKEIADDAQLSVEYLISVYHPPGLPSLLPLLHQVGFYRVLKSIYRSEKLYGKLLETHFEDIDDLNSVYDCISDCLRPHPALKKKQIEEVHDVLLTHALNLLHLDIVRTARMIDLYAPKLHKSFLDAISENLEYQYIYLRTIFEQETSYEDETKIPSGFLQKYVQLMCKFDSSKVAAYTERIQISHLDLDQVLPYVEESGAIDAAVILTTRDGKFEEAMNRLIKHLKKLEVAFLGIFTSSISDVQIANEKESVKNLLEAFKKYSNIGIWLCQSKNKSASSSHTLSLIEKKSILEGPQISDEVLWLRLIDISLQIIRNISSGIENLVESSIYWKSQRDFILSQIRHPVQCIFSTLLTLTTSHDSSDISISFPRIIREFLTRAAISSPHLSDLRTILASVFSAYTYEKSILQLTNRLLEKDLFTNVQKAIDSRQRGWRPRMATCLGCGRRIWGSSLVNEIYSNWEKREALNFKRRKSRSLELANSFLERGKGPALHQHTPVKLATVSNYYDDYGRRSLERSNLDSVFQEDDNREESSLCVEKNMENGTDNVFEDRNNFEHQQASGNINLKGKKNNEDLGPLIVFACRHTYHQYCLEKIQGQESHAAVTAALSSEGREFKCPIDN</sequence>
<dbReference type="GO" id="GO:0005770">
    <property type="term" value="C:late endosome"/>
    <property type="evidence" value="ECO:0007669"/>
    <property type="project" value="TreeGrafter"/>
</dbReference>
<dbReference type="InterPro" id="IPR045111">
    <property type="entry name" value="Vps41/Vps8"/>
</dbReference>
<protein>
    <submittedName>
        <fullName evidence="5">Vacuolar protein sorting-associated protein 8-like protein</fullName>
    </submittedName>
</protein>
<evidence type="ECO:0000259" key="4">
    <source>
        <dbReference type="Pfam" id="PF25066"/>
    </source>
</evidence>
<dbReference type="InterPro" id="IPR015943">
    <property type="entry name" value="WD40/YVTN_repeat-like_dom_sf"/>
</dbReference>
<dbReference type="GO" id="GO:0034058">
    <property type="term" value="P:endosomal vesicle fusion"/>
    <property type="evidence" value="ECO:0007669"/>
    <property type="project" value="TreeGrafter"/>
</dbReference>
<feature type="region of interest" description="Disordered" evidence="2">
    <location>
        <begin position="1"/>
        <end position="35"/>
    </location>
</feature>
<evidence type="ECO:0000313" key="5">
    <source>
        <dbReference type="EMBL" id="RKF72634.1"/>
    </source>
</evidence>
<comment type="similarity">
    <text evidence="1">Belongs to the VPS8 family.</text>
</comment>
<dbReference type="InterPro" id="IPR025941">
    <property type="entry name" value="Vps8_central_dom"/>
</dbReference>
<dbReference type="GO" id="GO:0030897">
    <property type="term" value="C:HOPS complex"/>
    <property type="evidence" value="ECO:0007669"/>
    <property type="project" value="TreeGrafter"/>
</dbReference>
<dbReference type="Gene3D" id="2.130.10.10">
    <property type="entry name" value="YVTN repeat-like/Quinoprotein amine dehydrogenase"/>
    <property type="match status" value="1"/>
</dbReference>
<dbReference type="EMBL" id="MCBS01024750">
    <property type="protein sequence ID" value="RKF72634.1"/>
    <property type="molecule type" value="Genomic_DNA"/>
</dbReference>
<dbReference type="InterPro" id="IPR036322">
    <property type="entry name" value="WD40_repeat_dom_sf"/>
</dbReference>
<feature type="domain" description="VPS8-like TPR-like repeats" evidence="4">
    <location>
        <begin position="1269"/>
        <end position="1450"/>
    </location>
</feature>
<dbReference type="Pfam" id="PF12816">
    <property type="entry name" value="TPR_Vps8"/>
    <property type="match status" value="1"/>
</dbReference>
<name>A0A420IDL9_9PEZI</name>
<feature type="domain" description="Vacuolar protein sorting-associated protein 8 central" evidence="3">
    <location>
        <begin position="726"/>
        <end position="929"/>
    </location>
</feature>
<feature type="compositionally biased region" description="Polar residues" evidence="2">
    <location>
        <begin position="115"/>
        <end position="139"/>
    </location>
</feature>
<dbReference type="PANTHER" id="PTHR12616">
    <property type="entry name" value="VACUOLAR PROTEIN SORTING VPS41"/>
    <property type="match status" value="1"/>
</dbReference>
<dbReference type="PANTHER" id="PTHR12616:SF8">
    <property type="entry name" value="VACUOLAR PROTEIN SORTING-ASSOCIATED PROTEIN 8 HOMOLOG"/>
    <property type="match status" value="1"/>
</dbReference>
<organism evidence="5 6">
    <name type="scientific">Golovinomyces cichoracearum</name>
    <dbReference type="NCBI Taxonomy" id="62708"/>
    <lineage>
        <taxon>Eukaryota</taxon>
        <taxon>Fungi</taxon>
        <taxon>Dikarya</taxon>
        <taxon>Ascomycota</taxon>
        <taxon>Pezizomycotina</taxon>
        <taxon>Leotiomycetes</taxon>
        <taxon>Erysiphales</taxon>
        <taxon>Erysiphaceae</taxon>
        <taxon>Golovinomyces</taxon>
    </lineage>
</organism>
<evidence type="ECO:0000256" key="1">
    <source>
        <dbReference type="ARBA" id="ARBA00009422"/>
    </source>
</evidence>
<gene>
    <name evidence="5" type="ORF">GcM1_247104</name>
</gene>
<dbReference type="GO" id="GO:0006623">
    <property type="term" value="P:protein targeting to vacuole"/>
    <property type="evidence" value="ECO:0007669"/>
    <property type="project" value="InterPro"/>
</dbReference>
<accession>A0A420IDL9</accession>
<dbReference type="InterPro" id="IPR059070">
    <property type="entry name" value="TPR_VPS8_2"/>
</dbReference>
<comment type="caution">
    <text evidence="5">The sequence shown here is derived from an EMBL/GenBank/DDBJ whole genome shotgun (WGS) entry which is preliminary data.</text>
</comment>
<proteinExistence type="inferred from homology"/>
<evidence type="ECO:0000259" key="3">
    <source>
        <dbReference type="Pfam" id="PF12816"/>
    </source>
</evidence>
<feature type="region of interest" description="Disordered" evidence="2">
    <location>
        <begin position="98"/>
        <end position="139"/>
    </location>
</feature>
<evidence type="ECO:0000256" key="2">
    <source>
        <dbReference type="SAM" id="MobiDB-lite"/>
    </source>
</evidence>